<dbReference type="Proteomes" id="UP001049518">
    <property type="component" value="Chromosome"/>
</dbReference>
<dbReference type="EMBL" id="CP059572">
    <property type="protein sequence ID" value="QXJ21691.1"/>
    <property type="molecule type" value="Genomic_DNA"/>
</dbReference>
<keyword evidence="3" id="KW-1185">Reference proteome</keyword>
<organism evidence="2 3">
    <name type="scientific">Actinomadura graeca</name>
    <dbReference type="NCBI Taxonomy" id="2750812"/>
    <lineage>
        <taxon>Bacteria</taxon>
        <taxon>Bacillati</taxon>
        <taxon>Actinomycetota</taxon>
        <taxon>Actinomycetes</taxon>
        <taxon>Streptosporangiales</taxon>
        <taxon>Thermomonosporaceae</taxon>
        <taxon>Actinomadura</taxon>
    </lineage>
</organism>
<keyword evidence="1" id="KW-0472">Membrane</keyword>
<reference evidence="2" key="1">
    <citation type="submission" date="2020-07" db="EMBL/GenBank/DDBJ databases">
        <authorList>
            <person name="Tarantini F.S."/>
            <person name="Hong K.W."/>
            <person name="Chan K.G."/>
        </authorList>
    </citation>
    <scope>NUCLEOTIDE SEQUENCE</scope>
    <source>
        <strain evidence="2">32-07</strain>
    </source>
</reference>
<dbReference type="RefSeq" id="WP_231334861.1">
    <property type="nucleotide sequence ID" value="NZ_CP059572.1"/>
</dbReference>
<proteinExistence type="predicted"/>
<protein>
    <submittedName>
        <fullName evidence="2">Alkaline shock response membrane anchor protein AmaP</fullName>
    </submittedName>
</protein>
<evidence type="ECO:0000313" key="2">
    <source>
        <dbReference type="EMBL" id="QXJ21691.1"/>
    </source>
</evidence>
<evidence type="ECO:0000256" key="1">
    <source>
        <dbReference type="SAM" id="Phobius"/>
    </source>
</evidence>
<feature type="transmembrane region" description="Helical" evidence="1">
    <location>
        <begin position="58"/>
        <end position="80"/>
    </location>
</feature>
<sequence length="186" mass="20332">MDRRPAHLNRTGLILFGLLLALPGAAALARGLGAFGDRRASSAVLSDRVRDYAGDHSWFWPAVTAAAVVLALLGLAWLLAQARSSRLHALRLEPEPREGGTRLPAKAVTDALEAEIGDYPGVRNVRARLLGTSGRPRLRLNVAYGRHADLSDLRHRITDEALRRLCTALEREEVPAVVRLRLVSDE</sequence>
<accession>A0ABX8QSK9</accession>
<keyword evidence="1" id="KW-0812">Transmembrane</keyword>
<name>A0ABX8QSK9_9ACTN</name>
<keyword evidence="1" id="KW-1133">Transmembrane helix</keyword>
<gene>
    <name evidence="2" type="ORF">AGRA3207_002569</name>
</gene>
<evidence type="ECO:0000313" key="3">
    <source>
        <dbReference type="Proteomes" id="UP001049518"/>
    </source>
</evidence>